<name>A0A563VS71_9CYAN</name>
<keyword evidence="1" id="KW-0472">Membrane</keyword>
<sequence>MPIVESSQILIRLACPQDRKEIIQLEKLAIKNLCQDIYNQKKIDNLTKQINHLRFNDEVVFVAEKDNNILGFASLLSYRQTVRTLYVQHSLIHQEIGTKLLNAIEVEAIKRKIQILKVTSSLTERSFYNSQGYQEVAVCHLGKMDILIPCIAMQKRLRASSQSYWRIHFLLRVIIAMIPNTLFILLVL</sequence>
<dbReference type="Pfam" id="PF13673">
    <property type="entry name" value="Acetyltransf_10"/>
    <property type="match status" value="1"/>
</dbReference>
<feature type="transmembrane region" description="Helical" evidence="1">
    <location>
        <begin position="163"/>
        <end position="187"/>
    </location>
</feature>
<evidence type="ECO:0000256" key="1">
    <source>
        <dbReference type="SAM" id="Phobius"/>
    </source>
</evidence>
<dbReference type="Proteomes" id="UP000320055">
    <property type="component" value="Unassembled WGS sequence"/>
</dbReference>
<dbReference type="PROSITE" id="PS51186">
    <property type="entry name" value="GNAT"/>
    <property type="match status" value="1"/>
</dbReference>
<evidence type="ECO:0000259" key="2">
    <source>
        <dbReference type="PROSITE" id="PS51186"/>
    </source>
</evidence>
<reference evidence="3 4" key="1">
    <citation type="submission" date="2019-01" db="EMBL/GenBank/DDBJ databases">
        <authorList>
            <person name="Brito A."/>
        </authorList>
    </citation>
    <scope>NUCLEOTIDE SEQUENCE [LARGE SCALE GENOMIC DNA]</scope>
    <source>
        <strain evidence="3">1</strain>
    </source>
</reference>
<dbReference type="OrthoDB" id="9800797at2"/>
<accession>A0A563VS71</accession>
<evidence type="ECO:0000313" key="4">
    <source>
        <dbReference type="Proteomes" id="UP000320055"/>
    </source>
</evidence>
<keyword evidence="1" id="KW-1133">Transmembrane helix</keyword>
<dbReference type="RefSeq" id="WP_144864895.1">
    <property type="nucleotide sequence ID" value="NZ_LR213785.1"/>
</dbReference>
<dbReference type="SUPFAM" id="SSF55729">
    <property type="entry name" value="Acyl-CoA N-acyltransferases (Nat)"/>
    <property type="match status" value="1"/>
</dbReference>
<proteinExistence type="predicted"/>
<protein>
    <recommendedName>
        <fullName evidence="2">N-acetyltransferase domain-containing protein</fullName>
    </recommendedName>
</protein>
<dbReference type="InterPro" id="IPR016181">
    <property type="entry name" value="Acyl_CoA_acyltransferase"/>
</dbReference>
<evidence type="ECO:0000313" key="3">
    <source>
        <dbReference type="EMBL" id="VEP14246.1"/>
    </source>
</evidence>
<keyword evidence="4" id="KW-1185">Reference proteome</keyword>
<dbReference type="CDD" id="cd04301">
    <property type="entry name" value="NAT_SF"/>
    <property type="match status" value="1"/>
</dbReference>
<keyword evidence="1" id="KW-0812">Transmembrane</keyword>
<feature type="domain" description="N-acetyltransferase" evidence="2">
    <location>
        <begin position="9"/>
        <end position="158"/>
    </location>
</feature>
<organism evidence="3 4">
    <name type="scientific">Hyella patelloides LEGE 07179</name>
    <dbReference type="NCBI Taxonomy" id="945734"/>
    <lineage>
        <taxon>Bacteria</taxon>
        <taxon>Bacillati</taxon>
        <taxon>Cyanobacteriota</taxon>
        <taxon>Cyanophyceae</taxon>
        <taxon>Pleurocapsales</taxon>
        <taxon>Hyellaceae</taxon>
        <taxon>Hyella</taxon>
    </lineage>
</organism>
<dbReference type="AlphaFoldDB" id="A0A563VS71"/>
<dbReference type="InterPro" id="IPR000182">
    <property type="entry name" value="GNAT_dom"/>
</dbReference>
<dbReference type="GO" id="GO:0016747">
    <property type="term" value="F:acyltransferase activity, transferring groups other than amino-acyl groups"/>
    <property type="evidence" value="ECO:0007669"/>
    <property type="project" value="InterPro"/>
</dbReference>
<dbReference type="Gene3D" id="3.40.630.30">
    <property type="match status" value="1"/>
</dbReference>
<dbReference type="EMBL" id="CAACVJ010000168">
    <property type="protein sequence ID" value="VEP14246.1"/>
    <property type="molecule type" value="Genomic_DNA"/>
</dbReference>
<gene>
    <name evidence="3" type="ORF">H1P_250038</name>
</gene>